<keyword evidence="9" id="KW-0418">Kinase</keyword>
<dbReference type="CDD" id="cd14014">
    <property type="entry name" value="STKc_PknB_like"/>
    <property type="match status" value="1"/>
</dbReference>
<dbReference type="InterPro" id="IPR000719">
    <property type="entry name" value="Prot_kinase_dom"/>
</dbReference>
<keyword evidence="9" id="KW-0723">Serine/threonine-protein kinase</keyword>
<dbReference type="InterPro" id="IPR015943">
    <property type="entry name" value="WD40/YVTN_repeat-like_dom_sf"/>
</dbReference>
<dbReference type="Gene3D" id="2.130.10.10">
    <property type="entry name" value="YVTN repeat-like/Quinoprotein amine dehydrogenase"/>
    <property type="match status" value="2"/>
</dbReference>
<organism evidence="9 10">
    <name type="scientific">Parafrankia irregularis</name>
    <dbReference type="NCBI Taxonomy" id="795642"/>
    <lineage>
        <taxon>Bacteria</taxon>
        <taxon>Bacillati</taxon>
        <taxon>Actinomycetota</taxon>
        <taxon>Actinomycetes</taxon>
        <taxon>Frankiales</taxon>
        <taxon>Frankiaceae</taxon>
        <taxon>Parafrankia</taxon>
    </lineage>
</organism>
<dbReference type="GO" id="GO:0005524">
    <property type="term" value="F:ATP binding"/>
    <property type="evidence" value="ECO:0007669"/>
    <property type="project" value="UniProtKB-UniRule"/>
</dbReference>
<reference evidence="10" key="1">
    <citation type="submission" date="2015-11" db="EMBL/GenBank/DDBJ databases">
        <authorList>
            <person name="Varghese N."/>
        </authorList>
    </citation>
    <scope>NUCLEOTIDE SEQUENCE [LARGE SCALE GENOMIC DNA]</scope>
    <source>
        <strain evidence="10">DSM 45899</strain>
    </source>
</reference>
<keyword evidence="4 6" id="KW-0067">ATP-binding</keyword>
<feature type="domain" description="Protein kinase" evidence="8">
    <location>
        <begin position="15"/>
        <end position="276"/>
    </location>
</feature>
<dbReference type="InterPro" id="IPR008271">
    <property type="entry name" value="Ser/Thr_kinase_AS"/>
</dbReference>
<evidence type="ECO:0000256" key="7">
    <source>
        <dbReference type="SAM" id="MobiDB-lite"/>
    </source>
</evidence>
<dbReference type="PANTHER" id="PTHR22847:SF637">
    <property type="entry name" value="WD REPEAT DOMAIN 5B"/>
    <property type="match status" value="1"/>
</dbReference>
<proteinExistence type="predicted"/>
<dbReference type="Gene3D" id="1.10.510.10">
    <property type="entry name" value="Transferase(Phosphotransferase) domain 1"/>
    <property type="match status" value="1"/>
</dbReference>
<dbReference type="PROSITE" id="PS50294">
    <property type="entry name" value="WD_REPEATS_REGION"/>
    <property type="match status" value="4"/>
</dbReference>
<dbReference type="PRINTS" id="PR00320">
    <property type="entry name" value="GPROTEINBRPT"/>
</dbReference>
<dbReference type="SUPFAM" id="SSF50978">
    <property type="entry name" value="WD40 repeat-like"/>
    <property type="match status" value="1"/>
</dbReference>
<dbReference type="CDD" id="cd00200">
    <property type="entry name" value="WD40"/>
    <property type="match status" value="1"/>
</dbReference>
<dbReference type="PROSITE" id="PS50011">
    <property type="entry name" value="PROTEIN_KINASE_DOM"/>
    <property type="match status" value="1"/>
</dbReference>
<dbReference type="InterPro" id="IPR001680">
    <property type="entry name" value="WD40_rpt"/>
</dbReference>
<evidence type="ECO:0000256" key="3">
    <source>
        <dbReference type="ARBA" id="ARBA00022741"/>
    </source>
</evidence>
<sequence length="778" mass="80943">MLVDRARVEAALPGYELGEQLGAGGFGLVLAASHRRMARDVAIKVLAGAGRVGDELAPGLGEDRAAAGIASEAVILANLDHPHIVRVYDYLEFDDLRLIVMERLSGGPLSSHLNVLGGPRACAVGLAVASALTCAHGHGVLHRDIKPENMLFDAARLLKVADFGIAKLVTGPEAMASAVVGTPLFMAPEQMAAGRLSAATDLYSLGVVLHLLLSGGTAAVNGSAVVPPVVWQDHLAARRLLPDDVPAPVAAVVLRALAEDPAQRPASARELAMELAEAAAGSYGSGWIARTGLVLYLDEAVRSVAERESPSPLPRPPAAGAASGESAAGTPVVGTPDPDGSASGAAAPDLPAPDLPAPDLSARDLSARETPVPGGSQTPRPGAARRKHRAPAVPGKSGRGLNRRSLLIGVPAAAAVAAAGVGAAVAVNRARDSTPDEPVLRPLGEPLPGHTGWITSLVAFPDGRTLASGSSDGTVRLWDVSDPAHPRGMWASPDLGEGVLSLALSTNGYQLVSGHWDRKVRMWNVRDPENPAEIAIRLPAGRDRVTSVSFGDDPRILVCGGQFGEVRIWNVADPTNPGQLGLFDAVQNTVGTVPSVADSRQGKITWVRPTLAPYATLVVAYDGEAIQLWDLPALDAPSRIPRPLRGHSGEVHGFAFSPDGLVLASGGKDLDIRLWDLTNATDPKTLGKPLTGHKSRVWALAFSSDRNRLVSGSWDRTIRLWGVENPAAPRLVAKSGTDHKDQLLAVAFAPDGRTVFSGCKGGEIRVWDVSGHFAGTAP</sequence>
<dbReference type="InterPro" id="IPR017441">
    <property type="entry name" value="Protein_kinase_ATP_BS"/>
</dbReference>
<evidence type="ECO:0000313" key="10">
    <source>
        <dbReference type="Proteomes" id="UP000198802"/>
    </source>
</evidence>
<dbReference type="PROSITE" id="PS00108">
    <property type="entry name" value="PROTEIN_KINASE_ST"/>
    <property type="match status" value="1"/>
</dbReference>
<gene>
    <name evidence="9" type="ORF">Ga0074812_13461</name>
</gene>
<keyword evidence="2" id="KW-0677">Repeat</keyword>
<dbReference type="Pfam" id="PF00069">
    <property type="entry name" value="Pkinase"/>
    <property type="match status" value="1"/>
</dbReference>
<feature type="region of interest" description="Disordered" evidence="7">
    <location>
        <begin position="306"/>
        <end position="402"/>
    </location>
</feature>
<dbReference type="PANTHER" id="PTHR22847">
    <property type="entry name" value="WD40 REPEAT PROTEIN"/>
    <property type="match status" value="1"/>
</dbReference>
<dbReference type="InterPro" id="IPR011009">
    <property type="entry name" value="Kinase-like_dom_sf"/>
</dbReference>
<evidence type="ECO:0000256" key="1">
    <source>
        <dbReference type="ARBA" id="ARBA00022574"/>
    </source>
</evidence>
<evidence type="ECO:0000256" key="6">
    <source>
        <dbReference type="PROSITE-ProRule" id="PRU10141"/>
    </source>
</evidence>
<dbReference type="EMBL" id="FAOZ01000034">
    <property type="protein sequence ID" value="CUU60031.1"/>
    <property type="molecule type" value="Genomic_DNA"/>
</dbReference>
<feature type="repeat" description="WD" evidence="5">
    <location>
        <begin position="690"/>
        <end position="731"/>
    </location>
</feature>
<feature type="compositionally biased region" description="Low complexity" evidence="7">
    <location>
        <begin position="336"/>
        <end position="349"/>
    </location>
</feature>
<evidence type="ECO:0000313" key="9">
    <source>
        <dbReference type="EMBL" id="CUU60031.1"/>
    </source>
</evidence>
<keyword evidence="3 6" id="KW-0547">Nucleotide-binding</keyword>
<evidence type="ECO:0000259" key="8">
    <source>
        <dbReference type="PROSITE" id="PS50011"/>
    </source>
</evidence>
<dbReference type="Pfam" id="PF00400">
    <property type="entry name" value="WD40"/>
    <property type="match status" value="5"/>
</dbReference>
<dbReference type="InterPro" id="IPR020472">
    <property type="entry name" value="WD40_PAC1"/>
</dbReference>
<dbReference type="SMART" id="SM00320">
    <property type="entry name" value="WD40"/>
    <property type="match status" value="6"/>
</dbReference>
<dbReference type="Proteomes" id="UP000198802">
    <property type="component" value="Unassembled WGS sequence"/>
</dbReference>
<dbReference type="InterPro" id="IPR036322">
    <property type="entry name" value="WD40_repeat_dom_sf"/>
</dbReference>
<dbReference type="RefSeq" id="WP_091284533.1">
    <property type="nucleotide sequence ID" value="NZ_FAOZ01000034.1"/>
</dbReference>
<feature type="repeat" description="WD" evidence="5">
    <location>
        <begin position="736"/>
        <end position="770"/>
    </location>
</feature>
<dbReference type="PROSITE" id="PS00107">
    <property type="entry name" value="PROTEIN_KINASE_ATP"/>
    <property type="match status" value="1"/>
</dbReference>
<keyword evidence="9" id="KW-0808">Transferase</keyword>
<protein>
    <submittedName>
        <fullName evidence="9">Serine/threonine protein kinase</fullName>
    </submittedName>
</protein>
<keyword evidence="10" id="KW-1185">Reference proteome</keyword>
<dbReference type="PROSITE" id="PS50082">
    <property type="entry name" value="WD_REPEATS_2"/>
    <property type="match status" value="6"/>
</dbReference>
<dbReference type="SUPFAM" id="SSF56112">
    <property type="entry name" value="Protein kinase-like (PK-like)"/>
    <property type="match status" value="1"/>
</dbReference>
<feature type="repeat" description="WD" evidence="5">
    <location>
        <begin position="538"/>
        <end position="571"/>
    </location>
</feature>
<dbReference type="AlphaFoldDB" id="A0A0S4QY05"/>
<evidence type="ECO:0000256" key="4">
    <source>
        <dbReference type="ARBA" id="ARBA00022840"/>
    </source>
</evidence>
<name>A0A0S4QY05_9ACTN</name>
<feature type="repeat" description="WD" evidence="5">
    <location>
        <begin position="644"/>
        <end position="685"/>
    </location>
</feature>
<keyword evidence="1 5" id="KW-0853">WD repeat</keyword>
<feature type="repeat" description="WD" evidence="5">
    <location>
        <begin position="499"/>
        <end position="533"/>
    </location>
</feature>
<feature type="compositionally biased region" description="Low complexity" evidence="7">
    <location>
        <begin position="318"/>
        <end position="329"/>
    </location>
</feature>
<evidence type="ECO:0000256" key="2">
    <source>
        <dbReference type="ARBA" id="ARBA00022737"/>
    </source>
</evidence>
<feature type="binding site" evidence="6">
    <location>
        <position position="44"/>
    </location>
    <ligand>
        <name>ATP</name>
        <dbReference type="ChEBI" id="CHEBI:30616"/>
    </ligand>
</feature>
<evidence type="ECO:0000256" key="5">
    <source>
        <dbReference type="PROSITE-ProRule" id="PRU00221"/>
    </source>
</evidence>
<dbReference type="PROSITE" id="PS00678">
    <property type="entry name" value="WD_REPEATS_1"/>
    <property type="match status" value="3"/>
</dbReference>
<dbReference type="SMART" id="SM00220">
    <property type="entry name" value="S_TKc"/>
    <property type="match status" value="1"/>
</dbReference>
<accession>A0A0S4QY05</accession>
<dbReference type="GO" id="GO:0004674">
    <property type="term" value="F:protein serine/threonine kinase activity"/>
    <property type="evidence" value="ECO:0007669"/>
    <property type="project" value="UniProtKB-KW"/>
</dbReference>
<feature type="repeat" description="WD" evidence="5">
    <location>
        <begin position="447"/>
        <end position="481"/>
    </location>
</feature>
<dbReference type="InterPro" id="IPR019775">
    <property type="entry name" value="WD40_repeat_CS"/>
</dbReference>